<dbReference type="GO" id="GO:0000055">
    <property type="term" value="P:ribosomal large subunit export from nucleus"/>
    <property type="evidence" value="ECO:0007669"/>
    <property type="project" value="TreeGrafter"/>
</dbReference>
<comment type="caution">
    <text evidence="3">The sequence shown here is derived from an EMBL/GenBank/DDBJ whole genome shotgun (WGS) entry which is preliminary data.</text>
</comment>
<evidence type="ECO:0000313" key="4">
    <source>
        <dbReference type="Proteomes" id="UP000729913"/>
    </source>
</evidence>
<dbReference type="GO" id="GO:0030687">
    <property type="term" value="C:preribosome, large subunit precursor"/>
    <property type="evidence" value="ECO:0007669"/>
    <property type="project" value="TreeGrafter"/>
</dbReference>
<name>A0A8J5R2G2_9HYME</name>
<dbReference type="OrthoDB" id="7617068at2759"/>
<dbReference type="GO" id="GO:0000027">
    <property type="term" value="P:ribosomal large subunit assembly"/>
    <property type="evidence" value="ECO:0007669"/>
    <property type="project" value="TreeGrafter"/>
</dbReference>
<reference evidence="3" key="1">
    <citation type="submission" date="2020-03" db="EMBL/GenBank/DDBJ databases">
        <authorList>
            <person name="Chebbi M.A."/>
            <person name="Drezen J.M."/>
        </authorList>
    </citation>
    <scope>NUCLEOTIDE SEQUENCE</scope>
    <source>
        <tissue evidence="3">Whole body</tissue>
    </source>
</reference>
<protein>
    <recommendedName>
        <fullName evidence="5">Midasin</fullName>
    </recommendedName>
</protein>
<dbReference type="EMBL" id="JAAOIC020000053">
    <property type="protein sequence ID" value="KAG8035789.1"/>
    <property type="molecule type" value="Genomic_DNA"/>
</dbReference>
<accession>A0A8J5R2G2</accession>
<dbReference type="PANTHER" id="PTHR48103:SF2">
    <property type="entry name" value="MIDASIN"/>
    <property type="match status" value="1"/>
</dbReference>
<keyword evidence="4" id="KW-1185">Reference proteome</keyword>
<keyword evidence="2" id="KW-0067">ATP-binding</keyword>
<evidence type="ECO:0000256" key="1">
    <source>
        <dbReference type="ARBA" id="ARBA00022741"/>
    </source>
</evidence>
<keyword evidence="1" id="KW-0547">Nucleotide-binding</keyword>
<reference evidence="3" key="2">
    <citation type="submission" date="2021-04" db="EMBL/GenBank/DDBJ databases">
        <title>Genome-wide patterns of bracovirus chromosomal integration into multiple host tissues during parasitism.</title>
        <authorList>
            <person name="Chebbi M.A.C."/>
        </authorList>
    </citation>
    <scope>NUCLEOTIDE SEQUENCE</scope>
    <source>
        <tissue evidence="3">Whole body</tissue>
    </source>
</reference>
<evidence type="ECO:0008006" key="5">
    <source>
        <dbReference type="Google" id="ProtNLM"/>
    </source>
</evidence>
<sequence length="73" mass="8160">MYCLQDGTWLLIDQVNLCSPAVLDRLNGLLEPGGVLTIGERGVDNDGNIHTIKPHSNFRLFLTMDSRYGEISR</sequence>
<dbReference type="PANTHER" id="PTHR48103">
    <property type="entry name" value="MIDASIN-RELATED"/>
    <property type="match status" value="1"/>
</dbReference>
<proteinExistence type="predicted"/>
<gene>
    <name evidence="3" type="ORF">G9C98_001445</name>
</gene>
<organism evidence="3 4">
    <name type="scientific">Cotesia typhae</name>
    <dbReference type="NCBI Taxonomy" id="2053667"/>
    <lineage>
        <taxon>Eukaryota</taxon>
        <taxon>Metazoa</taxon>
        <taxon>Ecdysozoa</taxon>
        <taxon>Arthropoda</taxon>
        <taxon>Hexapoda</taxon>
        <taxon>Insecta</taxon>
        <taxon>Pterygota</taxon>
        <taxon>Neoptera</taxon>
        <taxon>Endopterygota</taxon>
        <taxon>Hymenoptera</taxon>
        <taxon>Apocrita</taxon>
        <taxon>Ichneumonoidea</taxon>
        <taxon>Braconidae</taxon>
        <taxon>Microgastrinae</taxon>
        <taxon>Cotesia</taxon>
    </lineage>
</organism>
<dbReference type="GO" id="GO:0005524">
    <property type="term" value="F:ATP binding"/>
    <property type="evidence" value="ECO:0007669"/>
    <property type="project" value="UniProtKB-KW"/>
</dbReference>
<evidence type="ECO:0000256" key="2">
    <source>
        <dbReference type="ARBA" id="ARBA00022840"/>
    </source>
</evidence>
<dbReference type="GO" id="GO:0005634">
    <property type="term" value="C:nucleus"/>
    <property type="evidence" value="ECO:0007669"/>
    <property type="project" value="TreeGrafter"/>
</dbReference>
<dbReference type="Proteomes" id="UP000729913">
    <property type="component" value="Unassembled WGS sequence"/>
</dbReference>
<evidence type="ECO:0000313" key="3">
    <source>
        <dbReference type="EMBL" id="KAG8035789.1"/>
    </source>
</evidence>
<dbReference type="AlphaFoldDB" id="A0A8J5R2G2"/>